<sequence>MKCLMVVVFLAAVYGLGMGKVLQPGESEVTRKIHGSHGEYRDFTKADCASDFENKWVRCVGQEGTFIYHWNDKLKGCERAIYKGCAPTRNNFITEHDCNTQAKPICSK</sequence>
<dbReference type="AlphaFoldDB" id="A0A6J2Y388"/>
<accession>A0A6J2Y388</accession>
<protein>
    <submittedName>
        <fullName evidence="4">Uncharacterized protein LOC115883884</fullName>
    </submittedName>
</protein>
<dbReference type="SUPFAM" id="SSF57362">
    <property type="entry name" value="BPTI-like"/>
    <property type="match status" value="1"/>
</dbReference>
<organism evidence="3 4">
    <name type="scientific">Sitophilus oryzae</name>
    <name type="common">Rice weevil</name>
    <name type="synonym">Curculio oryzae</name>
    <dbReference type="NCBI Taxonomy" id="7048"/>
    <lineage>
        <taxon>Eukaryota</taxon>
        <taxon>Metazoa</taxon>
        <taxon>Ecdysozoa</taxon>
        <taxon>Arthropoda</taxon>
        <taxon>Hexapoda</taxon>
        <taxon>Insecta</taxon>
        <taxon>Pterygota</taxon>
        <taxon>Neoptera</taxon>
        <taxon>Endopterygota</taxon>
        <taxon>Coleoptera</taxon>
        <taxon>Polyphaga</taxon>
        <taxon>Cucujiformia</taxon>
        <taxon>Curculionidae</taxon>
        <taxon>Dryophthorinae</taxon>
        <taxon>Sitophilus</taxon>
    </lineage>
</organism>
<dbReference type="KEGG" id="soy:115883884"/>
<feature type="domain" description="BPTI/Kunitz inhibitor" evidence="2">
    <location>
        <begin position="46"/>
        <end position="107"/>
    </location>
</feature>
<dbReference type="RefSeq" id="XP_030758167.1">
    <property type="nucleotide sequence ID" value="XM_030902307.1"/>
</dbReference>
<dbReference type="Proteomes" id="UP000504635">
    <property type="component" value="Unplaced"/>
</dbReference>
<keyword evidence="1" id="KW-0732">Signal</keyword>
<dbReference type="GO" id="GO:0004867">
    <property type="term" value="F:serine-type endopeptidase inhibitor activity"/>
    <property type="evidence" value="ECO:0007669"/>
    <property type="project" value="InterPro"/>
</dbReference>
<evidence type="ECO:0000259" key="2">
    <source>
        <dbReference type="SMART" id="SM00131"/>
    </source>
</evidence>
<evidence type="ECO:0000313" key="3">
    <source>
        <dbReference type="Proteomes" id="UP000504635"/>
    </source>
</evidence>
<reference evidence="4" key="1">
    <citation type="submission" date="2025-08" db="UniProtKB">
        <authorList>
            <consortium name="RefSeq"/>
        </authorList>
    </citation>
    <scope>IDENTIFICATION</scope>
    <source>
        <tissue evidence="4">Gonads</tissue>
    </source>
</reference>
<dbReference type="Pfam" id="PF00014">
    <property type="entry name" value="Kunitz_BPTI"/>
    <property type="match status" value="1"/>
</dbReference>
<keyword evidence="3" id="KW-1185">Reference proteome</keyword>
<feature type="chain" id="PRO_5026990510" evidence="1">
    <location>
        <begin position="20"/>
        <end position="108"/>
    </location>
</feature>
<dbReference type="InParanoid" id="A0A6J2Y388"/>
<dbReference type="SMART" id="SM00131">
    <property type="entry name" value="KU"/>
    <property type="match status" value="1"/>
</dbReference>
<dbReference type="GeneID" id="115883884"/>
<evidence type="ECO:0000256" key="1">
    <source>
        <dbReference type="SAM" id="SignalP"/>
    </source>
</evidence>
<evidence type="ECO:0000313" key="4">
    <source>
        <dbReference type="RefSeq" id="XP_030758167.1"/>
    </source>
</evidence>
<dbReference type="InterPro" id="IPR036880">
    <property type="entry name" value="Kunitz_BPTI_sf"/>
</dbReference>
<dbReference type="OrthoDB" id="6775666at2759"/>
<feature type="signal peptide" evidence="1">
    <location>
        <begin position="1"/>
        <end position="19"/>
    </location>
</feature>
<dbReference type="Gene3D" id="4.10.410.10">
    <property type="entry name" value="Pancreatic trypsin inhibitor Kunitz domain"/>
    <property type="match status" value="1"/>
</dbReference>
<dbReference type="InterPro" id="IPR002223">
    <property type="entry name" value="Kunitz_BPTI"/>
</dbReference>
<gene>
    <name evidence="4" type="primary">LOC115883884</name>
</gene>
<proteinExistence type="predicted"/>
<name>A0A6J2Y388_SITOR</name>